<comment type="caution">
    <text evidence="2">The sequence shown here is derived from an EMBL/GenBank/DDBJ whole genome shotgun (WGS) entry which is preliminary data.</text>
</comment>
<protein>
    <submittedName>
        <fullName evidence="2">Uncharacterized protein</fullName>
    </submittedName>
</protein>
<feature type="compositionally biased region" description="Basic residues" evidence="1">
    <location>
        <begin position="1"/>
        <end position="10"/>
    </location>
</feature>
<dbReference type="Proteomes" id="UP000518681">
    <property type="component" value="Unassembled WGS sequence"/>
</dbReference>
<dbReference type="AlphaFoldDB" id="A0AAW3V063"/>
<gene>
    <name evidence="2" type="ORF">GGD69_004239</name>
</gene>
<feature type="region of interest" description="Disordered" evidence="1">
    <location>
        <begin position="98"/>
        <end position="125"/>
    </location>
</feature>
<organism evidence="2 3">
    <name type="scientific">Paraburkholderia fungorum</name>
    <dbReference type="NCBI Taxonomy" id="134537"/>
    <lineage>
        <taxon>Bacteria</taxon>
        <taxon>Pseudomonadati</taxon>
        <taxon>Pseudomonadota</taxon>
        <taxon>Betaproteobacteria</taxon>
        <taxon>Burkholderiales</taxon>
        <taxon>Burkholderiaceae</taxon>
        <taxon>Paraburkholderia</taxon>
    </lineage>
</organism>
<evidence type="ECO:0000256" key="1">
    <source>
        <dbReference type="SAM" id="MobiDB-lite"/>
    </source>
</evidence>
<accession>A0AAW3V063</accession>
<evidence type="ECO:0000313" key="2">
    <source>
        <dbReference type="EMBL" id="MBB6203361.1"/>
    </source>
</evidence>
<reference evidence="2 3" key="1">
    <citation type="submission" date="2020-08" db="EMBL/GenBank/DDBJ databases">
        <title>Genomic Encyclopedia of Type Strains, Phase IV (KMG-V): Genome sequencing to study the core and pangenomes of soil and plant-associated prokaryotes.</title>
        <authorList>
            <person name="Whitman W."/>
        </authorList>
    </citation>
    <scope>NUCLEOTIDE SEQUENCE [LARGE SCALE GENOMIC DNA]</scope>
    <source>
        <strain evidence="2 3">SEMIA 4013</strain>
    </source>
</reference>
<name>A0AAW3V063_9BURK</name>
<evidence type="ECO:0000313" key="3">
    <source>
        <dbReference type="Proteomes" id="UP000518681"/>
    </source>
</evidence>
<feature type="region of interest" description="Disordered" evidence="1">
    <location>
        <begin position="1"/>
        <end position="37"/>
    </location>
</feature>
<sequence length="177" mass="18946">MARPPRRRRALVQAPGNAPDSPETVQCPPHATPPSGRPAVWPGEMFPPACGGKSLSATAQFSLRPAGGAGSCAHHCSQLTWPSPKKRCRPGVAGTWGHSSSGRVRLPNPSYRREAPVGTGRTTYGRGETHQLLTTVIIAINHTNVEHRMVNTRRTVVISASVVPVASTRRDGHAVFR</sequence>
<proteinExistence type="predicted"/>
<dbReference type="EMBL" id="JACIIK010000007">
    <property type="protein sequence ID" value="MBB6203361.1"/>
    <property type="molecule type" value="Genomic_DNA"/>
</dbReference>